<dbReference type="PANTHER" id="PTHR13774:SF32">
    <property type="entry name" value="ANTISENSE-ENHANCING SEQUENCE 1"/>
    <property type="match status" value="1"/>
</dbReference>
<dbReference type="GO" id="GO:0005737">
    <property type="term" value="C:cytoplasm"/>
    <property type="evidence" value="ECO:0007669"/>
    <property type="project" value="TreeGrafter"/>
</dbReference>
<sequence>MTAPVIPFVTVDVFTEERFRGNQLAVVTLPDAEFITKSRKQEIAREFNFSETVFLHRRLDSSWAVDIFTPEAEMAFAGHPIIGTGHYLFSLPKDDSPTHHNPEQNKLVLHTLSGPVSLAHDPAAQLVHASIPHNVHQHTQAPTTWDQLLPTQPHLRPLVARAPQQWPASIPAVSIVKGVTYVLCDLTQNDDVFAAVKAGPSPQVPLDDGWGPSFVGVMYYKVLEETDDVIKLRVRMIAINLEDPACGSGSSALCAYLALQRGAGRGNARFKFDLEEGTEIGRQSFIRVEVVLGEGGDSVKEVWLAGKAAFVTKGEFFGV</sequence>
<reference evidence="2" key="1">
    <citation type="submission" date="2023-06" db="EMBL/GenBank/DDBJ databases">
        <title>Multi-omics analyses reveal the molecular pathogenesis toolkit of Lasiodiplodia hormozganensis, a cross-kingdom pathogen.</title>
        <authorList>
            <person name="Felix C."/>
            <person name="Meneses R."/>
            <person name="Goncalves M.F.M."/>
            <person name="Tilleman L."/>
            <person name="Duarte A.S."/>
            <person name="Jorrin-Novo J.V."/>
            <person name="Van De Peer Y."/>
            <person name="Deforce D."/>
            <person name="Van Nieuwerburgh F."/>
            <person name="Esteves A.C."/>
            <person name="Alves A."/>
        </authorList>
    </citation>
    <scope>NUCLEOTIDE SEQUENCE</scope>
    <source>
        <strain evidence="2">CBS 339.90</strain>
    </source>
</reference>
<keyword evidence="3" id="KW-1185">Reference proteome</keyword>
<name>A0AA39XQ22_9PEZI</name>
<protein>
    <submittedName>
        <fullName evidence="2">Isomerase</fullName>
    </submittedName>
</protein>
<dbReference type="AlphaFoldDB" id="A0AA39XQ22"/>
<evidence type="ECO:0000313" key="2">
    <source>
        <dbReference type="EMBL" id="KAK0638132.1"/>
    </source>
</evidence>
<dbReference type="Gene3D" id="3.10.310.10">
    <property type="entry name" value="Diaminopimelate Epimerase, Chain A, domain 1"/>
    <property type="match status" value="2"/>
</dbReference>
<keyword evidence="2" id="KW-0413">Isomerase</keyword>
<dbReference type="SUPFAM" id="SSF54506">
    <property type="entry name" value="Diaminopimelate epimerase-like"/>
    <property type="match status" value="1"/>
</dbReference>
<organism evidence="2 3">
    <name type="scientific">Lasiodiplodia hormozganensis</name>
    <dbReference type="NCBI Taxonomy" id="869390"/>
    <lineage>
        <taxon>Eukaryota</taxon>
        <taxon>Fungi</taxon>
        <taxon>Dikarya</taxon>
        <taxon>Ascomycota</taxon>
        <taxon>Pezizomycotina</taxon>
        <taxon>Dothideomycetes</taxon>
        <taxon>Dothideomycetes incertae sedis</taxon>
        <taxon>Botryosphaeriales</taxon>
        <taxon>Botryosphaeriaceae</taxon>
        <taxon>Lasiodiplodia</taxon>
    </lineage>
</organism>
<dbReference type="EMBL" id="JAUJDW010000101">
    <property type="protein sequence ID" value="KAK0638132.1"/>
    <property type="molecule type" value="Genomic_DNA"/>
</dbReference>
<dbReference type="PIRSF" id="PIRSF016184">
    <property type="entry name" value="PhzC_PhzF"/>
    <property type="match status" value="1"/>
</dbReference>
<dbReference type="NCBIfam" id="TIGR00654">
    <property type="entry name" value="PhzF_family"/>
    <property type="match status" value="1"/>
</dbReference>
<evidence type="ECO:0000256" key="1">
    <source>
        <dbReference type="PIRSR" id="PIRSR016184-1"/>
    </source>
</evidence>
<dbReference type="PANTHER" id="PTHR13774">
    <property type="entry name" value="PHENAZINE BIOSYNTHESIS PROTEIN"/>
    <property type="match status" value="1"/>
</dbReference>
<dbReference type="Pfam" id="PF02567">
    <property type="entry name" value="PhzC-PhzF"/>
    <property type="match status" value="1"/>
</dbReference>
<comment type="caution">
    <text evidence="2">The sequence shown here is derived from an EMBL/GenBank/DDBJ whole genome shotgun (WGS) entry which is preliminary data.</text>
</comment>
<evidence type="ECO:0000313" key="3">
    <source>
        <dbReference type="Proteomes" id="UP001175001"/>
    </source>
</evidence>
<accession>A0AA39XQ22</accession>
<dbReference type="GO" id="GO:0016853">
    <property type="term" value="F:isomerase activity"/>
    <property type="evidence" value="ECO:0007669"/>
    <property type="project" value="UniProtKB-KW"/>
</dbReference>
<feature type="active site" evidence="1">
    <location>
        <position position="51"/>
    </location>
</feature>
<dbReference type="Proteomes" id="UP001175001">
    <property type="component" value="Unassembled WGS sequence"/>
</dbReference>
<proteinExistence type="predicted"/>
<dbReference type="InterPro" id="IPR003719">
    <property type="entry name" value="Phenazine_PhzF-like"/>
</dbReference>
<gene>
    <name evidence="2" type="ORF">DIS24_g10118</name>
</gene>